<sequence length="96" mass="10743">MGILQADLNRMLLFTGCPIINSPANAYSNYAKPYQLELLAQAGFDVPKTLVTNIPDEARKFFEECEGSVIFKGVSNMITLAQVLEPEKFELIWLCV</sequence>
<name>X1EMJ6_9ZZZZ</name>
<accession>X1EMJ6</accession>
<dbReference type="AlphaFoldDB" id="X1EMJ6"/>
<gene>
    <name evidence="1" type="ORF">S01H4_64963</name>
</gene>
<organism evidence="1">
    <name type="scientific">marine sediment metagenome</name>
    <dbReference type="NCBI Taxonomy" id="412755"/>
    <lineage>
        <taxon>unclassified sequences</taxon>
        <taxon>metagenomes</taxon>
        <taxon>ecological metagenomes</taxon>
    </lineage>
</organism>
<proteinExistence type="predicted"/>
<dbReference type="EMBL" id="BART01039571">
    <property type="protein sequence ID" value="GAH21555.1"/>
    <property type="molecule type" value="Genomic_DNA"/>
</dbReference>
<comment type="caution">
    <text evidence="1">The sequence shown here is derived from an EMBL/GenBank/DDBJ whole genome shotgun (WGS) entry which is preliminary data.</text>
</comment>
<evidence type="ECO:0000313" key="1">
    <source>
        <dbReference type="EMBL" id="GAH21555.1"/>
    </source>
</evidence>
<reference evidence="1" key="1">
    <citation type="journal article" date="2014" name="Front. Microbiol.">
        <title>High frequency of phylogenetically diverse reductive dehalogenase-homologous genes in deep subseafloor sedimentary metagenomes.</title>
        <authorList>
            <person name="Kawai M."/>
            <person name="Futagami T."/>
            <person name="Toyoda A."/>
            <person name="Takaki Y."/>
            <person name="Nishi S."/>
            <person name="Hori S."/>
            <person name="Arai W."/>
            <person name="Tsubouchi T."/>
            <person name="Morono Y."/>
            <person name="Uchiyama I."/>
            <person name="Ito T."/>
            <person name="Fujiyama A."/>
            <person name="Inagaki F."/>
            <person name="Takami H."/>
        </authorList>
    </citation>
    <scope>NUCLEOTIDE SEQUENCE</scope>
    <source>
        <strain evidence="1">Expedition CK06-06</strain>
    </source>
</reference>
<protein>
    <submittedName>
        <fullName evidence="1">Uncharacterized protein</fullName>
    </submittedName>
</protein>
<feature type="non-terminal residue" evidence="1">
    <location>
        <position position="96"/>
    </location>
</feature>